<feature type="region of interest" description="Disordered" evidence="3">
    <location>
        <begin position="79"/>
        <end position="116"/>
    </location>
</feature>
<dbReference type="InterPro" id="IPR036028">
    <property type="entry name" value="SH3-like_dom_sf"/>
</dbReference>
<sequence>STSEKLSAEVESWTTGEQYAGWILSTRYGLDKVPRGWSVSVFKGDTWQDLLGCDFVLDLIGEMEGTGWPSLSSSDYPITIPPAPGIQAPSLPPPSLSPDSNGPESPYSGEPLPWPEAGTWGSWTGGGLTQTDKASYPGIVQVPAYQPMPMMGGMMPAPMPMMSPMGGITPMPAMVLPQPQPVVPSVDPNQIAAQQQAFINQQALLMVSGKDGGLGRGKIYEEKSALVGDFFCAVCWLPSCLPLSSAVPAPPLPTPMQKSEKPVTKAKKEPGVKRLEPVPKAEPSREIRNIIKMYQSRPAPDASTCSPVPHCPPFTKKNDPKNEALAKLGIANFQPPDSVSSPHNSRKGVPLLPPPPPPKSSSILEKQLPLMNIFSQLPDSPTGSQIPPPPPGLPPPLLFILPNCFSSHAGSARTITEDDASIKTQLYKLTASVSFSYTNVAWKIFLRKEVFYPKENFSHPYSLNLLCDQVRVCTALSLLWELSLCVVPLPAEFQVGPDASSILEDGFKKRIVVAARDNWANYFSRLFPVQGENGSDVQILGVSHRGLRLLKIAKAAGFSPEHLKILCSYSFADLMSMELKGRNTLEFSLKNEQLILHSAKAQQIKAMVELFLQELRQDSNCVVALRSYITDDKSLLNFKKGDIIELLPIHGLEPGWLFGSIGGRSGLFPANLVQLAAVPDYLSASMERIEGVRKSPRNDLEGKSVRKEVRSALGQC</sequence>
<dbReference type="SMART" id="SM00326">
    <property type="entry name" value="SH3"/>
    <property type="match status" value="1"/>
</dbReference>
<dbReference type="PANTHER" id="PTHR22692">
    <property type="entry name" value="MYOSIN VII, XV"/>
    <property type="match status" value="1"/>
</dbReference>
<dbReference type="Pfam" id="PF14604">
    <property type="entry name" value="SH3_9"/>
    <property type="match status" value="1"/>
</dbReference>
<keyword evidence="6" id="KW-1185">Reference proteome</keyword>
<evidence type="ECO:0000259" key="4">
    <source>
        <dbReference type="PROSITE" id="PS50002"/>
    </source>
</evidence>
<dbReference type="AlphaFoldDB" id="A0A7M4E9I3"/>
<dbReference type="GeneTree" id="ENSGT00940000155335"/>
<feature type="region of interest" description="Disordered" evidence="3">
    <location>
        <begin position="252"/>
        <end position="282"/>
    </location>
</feature>
<dbReference type="InterPro" id="IPR011993">
    <property type="entry name" value="PH-like_dom_sf"/>
</dbReference>
<dbReference type="Proteomes" id="UP000594220">
    <property type="component" value="Unplaced"/>
</dbReference>
<dbReference type="SUPFAM" id="SSF50044">
    <property type="entry name" value="SH3-domain"/>
    <property type="match status" value="1"/>
</dbReference>
<evidence type="ECO:0000256" key="1">
    <source>
        <dbReference type="ARBA" id="ARBA00022443"/>
    </source>
</evidence>
<dbReference type="Ensembl" id="ENSCPRT00005007549.1">
    <property type="protein sequence ID" value="ENSCPRP00005006438.1"/>
    <property type="gene ID" value="ENSCPRG00005004593.1"/>
</dbReference>
<feature type="compositionally biased region" description="Basic and acidic residues" evidence="3">
    <location>
        <begin position="258"/>
        <end position="282"/>
    </location>
</feature>
<evidence type="ECO:0000313" key="5">
    <source>
        <dbReference type="Ensembl" id="ENSCPRP00005006438.1"/>
    </source>
</evidence>
<dbReference type="PROSITE" id="PS50002">
    <property type="entry name" value="SH3"/>
    <property type="match status" value="1"/>
</dbReference>
<evidence type="ECO:0000256" key="3">
    <source>
        <dbReference type="SAM" id="MobiDB-lite"/>
    </source>
</evidence>
<evidence type="ECO:0000256" key="2">
    <source>
        <dbReference type="PROSITE-ProRule" id="PRU00192"/>
    </source>
</evidence>
<keyword evidence="1 2" id="KW-0728">SH3 domain</keyword>
<reference evidence="5" key="2">
    <citation type="submission" date="2025-09" db="UniProtKB">
        <authorList>
            <consortium name="Ensembl"/>
        </authorList>
    </citation>
    <scope>IDENTIFICATION</scope>
</reference>
<accession>A0A7M4E9I3</accession>
<dbReference type="Gene3D" id="2.30.30.40">
    <property type="entry name" value="SH3 Domains"/>
    <property type="match status" value="1"/>
</dbReference>
<evidence type="ECO:0000313" key="6">
    <source>
        <dbReference type="Proteomes" id="UP000594220"/>
    </source>
</evidence>
<dbReference type="Gene3D" id="2.30.29.30">
    <property type="entry name" value="Pleckstrin-homology domain (PH domain)/Phosphotyrosine-binding domain (PTB)"/>
    <property type="match status" value="1"/>
</dbReference>
<protein>
    <recommendedName>
        <fullName evidence="4">SH3 domain-containing protein</fullName>
    </recommendedName>
</protein>
<reference evidence="5" key="1">
    <citation type="submission" date="2025-08" db="UniProtKB">
        <authorList>
            <consortium name="Ensembl"/>
        </authorList>
    </citation>
    <scope>IDENTIFICATION</scope>
</reference>
<proteinExistence type="predicted"/>
<feature type="region of interest" description="Disordered" evidence="3">
    <location>
        <begin position="332"/>
        <end position="363"/>
    </location>
</feature>
<dbReference type="InterPro" id="IPR001452">
    <property type="entry name" value="SH3_domain"/>
</dbReference>
<dbReference type="PANTHER" id="PTHR22692:SF16">
    <property type="entry name" value="MYOSIN XVB"/>
    <property type="match status" value="1"/>
</dbReference>
<organism evidence="5 6">
    <name type="scientific">Crocodylus porosus</name>
    <name type="common">Saltwater crocodile</name>
    <name type="synonym">Estuarine crocodile</name>
    <dbReference type="NCBI Taxonomy" id="8502"/>
    <lineage>
        <taxon>Eukaryota</taxon>
        <taxon>Metazoa</taxon>
        <taxon>Chordata</taxon>
        <taxon>Craniata</taxon>
        <taxon>Vertebrata</taxon>
        <taxon>Euteleostomi</taxon>
        <taxon>Archelosauria</taxon>
        <taxon>Archosauria</taxon>
        <taxon>Crocodylia</taxon>
        <taxon>Longirostres</taxon>
        <taxon>Crocodylidae</taxon>
        <taxon>Crocodylus</taxon>
    </lineage>
</organism>
<feature type="compositionally biased region" description="Pro residues" evidence="3">
    <location>
        <begin position="79"/>
        <end position="96"/>
    </location>
</feature>
<name>A0A7M4E9I3_CROPO</name>
<dbReference type="InterPro" id="IPR051567">
    <property type="entry name" value="Unconventional_Myosin_ATPase"/>
</dbReference>
<feature type="domain" description="SH3" evidence="4">
    <location>
        <begin position="617"/>
        <end position="678"/>
    </location>
</feature>